<evidence type="ECO:0000313" key="2">
    <source>
        <dbReference type="Proteomes" id="UP001595803"/>
    </source>
</evidence>
<dbReference type="Proteomes" id="UP001595803">
    <property type="component" value="Unassembled WGS sequence"/>
</dbReference>
<proteinExistence type="predicted"/>
<dbReference type="RefSeq" id="WP_380101918.1">
    <property type="nucleotide sequence ID" value="NZ_JBHRZG010000011.1"/>
</dbReference>
<accession>A0ABV7Z9M6</accession>
<protein>
    <submittedName>
        <fullName evidence="1">Uncharacterized protein</fullName>
    </submittedName>
</protein>
<name>A0ABV7Z9M6_9DEIO</name>
<organism evidence="1 2">
    <name type="scientific">Deinococcus rufus</name>
    <dbReference type="NCBI Taxonomy" id="2136097"/>
    <lineage>
        <taxon>Bacteria</taxon>
        <taxon>Thermotogati</taxon>
        <taxon>Deinococcota</taxon>
        <taxon>Deinococci</taxon>
        <taxon>Deinococcales</taxon>
        <taxon>Deinococcaceae</taxon>
        <taxon>Deinococcus</taxon>
    </lineage>
</organism>
<keyword evidence="2" id="KW-1185">Reference proteome</keyword>
<dbReference type="EMBL" id="JBHRZG010000011">
    <property type="protein sequence ID" value="MFC3833400.1"/>
    <property type="molecule type" value="Genomic_DNA"/>
</dbReference>
<gene>
    <name evidence="1" type="ORF">ACFOSB_11085</name>
</gene>
<comment type="caution">
    <text evidence="1">The sequence shown here is derived from an EMBL/GenBank/DDBJ whole genome shotgun (WGS) entry which is preliminary data.</text>
</comment>
<sequence>MSRREPDLRTHPELEAFRAPGGLFDVPVCDLHADLGRLAVGAGRACLNDYAVRRVVDVQRIWNGTLAYRVHQRAGDFGRPNRPEEIAWIEPATPLLRLDIQCGPRRVERLPGGGLLDVGTEMTILADDLPAVQAVLAGLGWPLCSVRPVTAPDAP</sequence>
<evidence type="ECO:0000313" key="1">
    <source>
        <dbReference type="EMBL" id="MFC3833400.1"/>
    </source>
</evidence>
<reference evidence="2" key="1">
    <citation type="journal article" date="2019" name="Int. J. Syst. Evol. Microbiol.">
        <title>The Global Catalogue of Microorganisms (GCM) 10K type strain sequencing project: providing services to taxonomists for standard genome sequencing and annotation.</title>
        <authorList>
            <consortium name="The Broad Institute Genomics Platform"/>
            <consortium name="The Broad Institute Genome Sequencing Center for Infectious Disease"/>
            <person name="Wu L."/>
            <person name="Ma J."/>
        </authorList>
    </citation>
    <scope>NUCLEOTIDE SEQUENCE [LARGE SCALE GENOMIC DNA]</scope>
    <source>
        <strain evidence="2">CCTCC AB 2017081</strain>
    </source>
</reference>